<dbReference type="GeneTree" id="ENSGT00940000162700"/>
<evidence type="ECO:0000256" key="2">
    <source>
        <dbReference type="ARBA" id="ARBA00023157"/>
    </source>
</evidence>
<dbReference type="PANTHER" id="PTHR11481:SF64">
    <property type="entry name" value="FC RECEPTOR-LIKE PROTEIN 4"/>
    <property type="match status" value="1"/>
</dbReference>
<dbReference type="PANTHER" id="PTHR11481">
    <property type="entry name" value="IMMUNOGLOBULIN FC RECEPTOR"/>
    <property type="match status" value="1"/>
</dbReference>
<accession>H2MYX9</accession>
<keyword evidence="1" id="KW-0732">Signal</keyword>
<dbReference type="InterPro" id="IPR050488">
    <property type="entry name" value="Ig_Fc_receptor"/>
</dbReference>
<dbReference type="Gene3D" id="2.60.40.10">
    <property type="entry name" value="Immunoglobulins"/>
    <property type="match status" value="4"/>
</dbReference>
<keyword evidence="2" id="KW-1015">Disulfide bond</keyword>
<dbReference type="SUPFAM" id="SSF48726">
    <property type="entry name" value="Immunoglobulin"/>
    <property type="match status" value="3"/>
</dbReference>
<dbReference type="Ensembl" id="ENSORLT00000024247.2">
    <property type="protein sequence ID" value="ENSORLP00000024246.2"/>
    <property type="gene ID" value="ENSORLG00000026430.1"/>
</dbReference>
<evidence type="ECO:0000313" key="4">
    <source>
        <dbReference type="Ensembl" id="ENSORLP00000024246.2"/>
    </source>
</evidence>
<keyword evidence="5" id="KW-1185">Reference proteome</keyword>
<feature type="domain" description="Ig-like" evidence="3">
    <location>
        <begin position="192"/>
        <end position="258"/>
    </location>
</feature>
<evidence type="ECO:0000256" key="1">
    <source>
        <dbReference type="ARBA" id="ARBA00022729"/>
    </source>
</evidence>
<evidence type="ECO:0000313" key="5">
    <source>
        <dbReference type="Proteomes" id="UP000001038"/>
    </source>
</evidence>
<name>H2MYX9_ORYLA</name>
<dbReference type="InterPro" id="IPR003599">
    <property type="entry name" value="Ig_sub"/>
</dbReference>
<proteinExistence type="predicted"/>
<dbReference type="InterPro" id="IPR036179">
    <property type="entry name" value="Ig-like_dom_sf"/>
</dbReference>
<dbReference type="SMART" id="SM00409">
    <property type="entry name" value="IG"/>
    <property type="match status" value="3"/>
</dbReference>
<dbReference type="PROSITE" id="PS50835">
    <property type="entry name" value="IG_LIKE"/>
    <property type="match status" value="2"/>
</dbReference>
<evidence type="ECO:0000259" key="3">
    <source>
        <dbReference type="PROSITE" id="PS50835"/>
    </source>
</evidence>
<dbReference type="InterPro" id="IPR007110">
    <property type="entry name" value="Ig-like_dom"/>
</dbReference>
<dbReference type="AlphaFoldDB" id="H2MYX9"/>
<reference evidence="4 5" key="1">
    <citation type="journal article" date="2007" name="Nature">
        <title>The medaka draft genome and insights into vertebrate genome evolution.</title>
        <authorList>
            <person name="Kasahara M."/>
            <person name="Naruse K."/>
            <person name="Sasaki S."/>
            <person name="Nakatani Y."/>
            <person name="Qu W."/>
            <person name="Ahsan B."/>
            <person name="Yamada T."/>
            <person name="Nagayasu Y."/>
            <person name="Doi K."/>
            <person name="Kasai Y."/>
            <person name="Jindo T."/>
            <person name="Kobayashi D."/>
            <person name="Shimada A."/>
            <person name="Toyoda A."/>
            <person name="Kuroki Y."/>
            <person name="Fujiyama A."/>
            <person name="Sasaki T."/>
            <person name="Shimizu A."/>
            <person name="Asakawa S."/>
            <person name="Shimizu N."/>
            <person name="Hashimoto S."/>
            <person name="Yang J."/>
            <person name="Lee Y."/>
            <person name="Matsushima K."/>
            <person name="Sugano S."/>
            <person name="Sakaizumi M."/>
            <person name="Narita T."/>
            <person name="Ohishi K."/>
            <person name="Haga S."/>
            <person name="Ohta F."/>
            <person name="Nomoto H."/>
            <person name="Nogata K."/>
            <person name="Morishita T."/>
            <person name="Endo T."/>
            <person name="Shin-I T."/>
            <person name="Takeda H."/>
            <person name="Morishita S."/>
            <person name="Kohara Y."/>
        </authorList>
    </citation>
    <scope>NUCLEOTIDE SEQUENCE [LARGE SCALE GENOMIC DNA]</scope>
    <source>
        <strain evidence="4 5">Hd-rR</strain>
    </source>
</reference>
<protein>
    <recommendedName>
        <fullName evidence="3">Ig-like domain-containing protein</fullName>
    </recommendedName>
</protein>
<dbReference type="Proteomes" id="UP000001038">
    <property type="component" value="Chromosome 18"/>
</dbReference>
<sequence>VLLFLNLMETVSNKVSVTQKPSWSQIFRGERITLTCEVQGGEGVQWEYEWRTPQSQTFRTKQKDWTITASISGDYSCKSRPTDDSYSATNWSEALRLSFLDAVLTFEPWSTFFIGESLTFKCDMKEGRTDDWKYTLKKSDRTLYSDVTQQDFKIDFMYERDGGDFQCCGLRKGSDYKKCSNRVSIRVSAHKPKAELKITKSPVEGRVTLSCSVKPSSSGWSFFWFRGEKPSKLLRTQDADFLSNGQIRVLQGGVHRCRGGRGEPVYHTEFSDPVTTNGAVLTFEPKWSTFFVGESLTFKCDMEEGRTDDWKYTLKRSDWTPYSDVTQQDFQLYPLNNSHSGDYQCCGLKNGSDYTKCSNRVSIRVSGNFLVSSFASPLNLMVCLYHESHPSPHPPRAEAESLTLLKNSSHATVKNSSHATVKNSSHASVKNSSHIAVKRLHSRHCRELRSRHCKISVFTLVYKLLSSCTPFSPPGSAGFFKIKSVNLRFQLPASSFRVAASGSALI</sequence>
<dbReference type="Bgee" id="ENSORLG00000026430">
    <property type="expression patterns" value="Expressed in gastrula and 9 other cell types or tissues"/>
</dbReference>
<feature type="domain" description="Ig-like" evidence="3">
    <location>
        <begin position="13"/>
        <end position="87"/>
    </location>
</feature>
<reference evidence="4" key="2">
    <citation type="submission" date="2025-08" db="UniProtKB">
        <authorList>
            <consortium name="Ensembl"/>
        </authorList>
    </citation>
    <scope>IDENTIFICATION</scope>
    <source>
        <strain evidence="4">Hd-rR</strain>
    </source>
</reference>
<dbReference type="InterPro" id="IPR013783">
    <property type="entry name" value="Ig-like_fold"/>
</dbReference>
<dbReference type="HOGENOM" id="CLU_027317_2_0_1"/>
<organism evidence="4 5">
    <name type="scientific">Oryzias latipes</name>
    <name type="common">Japanese rice fish</name>
    <name type="synonym">Japanese killifish</name>
    <dbReference type="NCBI Taxonomy" id="8090"/>
    <lineage>
        <taxon>Eukaryota</taxon>
        <taxon>Metazoa</taxon>
        <taxon>Chordata</taxon>
        <taxon>Craniata</taxon>
        <taxon>Vertebrata</taxon>
        <taxon>Euteleostomi</taxon>
        <taxon>Actinopterygii</taxon>
        <taxon>Neopterygii</taxon>
        <taxon>Teleostei</taxon>
        <taxon>Neoteleostei</taxon>
        <taxon>Acanthomorphata</taxon>
        <taxon>Ovalentaria</taxon>
        <taxon>Atherinomorphae</taxon>
        <taxon>Beloniformes</taxon>
        <taxon>Adrianichthyidae</taxon>
        <taxon>Oryziinae</taxon>
        <taxon>Oryzias</taxon>
    </lineage>
</organism>
<reference evidence="4" key="3">
    <citation type="submission" date="2025-09" db="UniProtKB">
        <authorList>
            <consortium name="Ensembl"/>
        </authorList>
    </citation>
    <scope>IDENTIFICATION</scope>
    <source>
        <strain evidence="4">Hd-rR</strain>
    </source>
</reference>